<reference evidence="5" key="1">
    <citation type="submission" date="2017-12" db="EMBL/GenBank/DDBJ databases">
        <title>Genomic analysis of Paracoccus sp. CBA4604.</title>
        <authorList>
            <person name="Roh S.W."/>
            <person name="Kim J.Y."/>
            <person name="Kim J.S."/>
        </authorList>
    </citation>
    <scope>NUCLEOTIDE SEQUENCE [LARGE SCALE GENOMIC DNA]</scope>
    <source>
        <strain evidence="5">CBA4604</strain>
    </source>
</reference>
<dbReference type="AlphaFoldDB" id="A0A2K9MCK1"/>
<feature type="domain" description="Thiamine phosphate synthase/TenI" evidence="3">
    <location>
        <begin position="55"/>
        <end position="185"/>
    </location>
</feature>
<dbReference type="SUPFAM" id="SSF51391">
    <property type="entry name" value="Thiamin phosphate synthase"/>
    <property type="match status" value="1"/>
</dbReference>
<dbReference type="GO" id="GO:0009228">
    <property type="term" value="P:thiamine biosynthetic process"/>
    <property type="evidence" value="ECO:0007669"/>
    <property type="project" value="UniProtKB-KW"/>
</dbReference>
<dbReference type="GO" id="GO:0005737">
    <property type="term" value="C:cytoplasm"/>
    <property type="evidence" value="ECO:0007669"/>
    <property type="project" value="TreeGrafter"/>
</dbReference>
<dbReference type="Gene3D" id="3.20.20.70">
    <property type="entry name" value="Aldolase class I"/>
    <property type="match status" value="1"/>
</dbReference>
<dbReference type="EMBL" id="CP025583">
    <property type="protein sequence ID" value="AUM73371.1"/>
    <property type="molecule type" value="Genomic_DNA"/>
</dbReference>
<organism evidence="4 5">
    <name type="scientific">Paracoccus jeotgali</name>
    <dbReference type="NCBI Taxonomy" id="2065379"/>
    <lineage>
        <taxon>Bacteria</taxon>
        <taxon>Pseudomonadati</taxon>
        <taxon>Pseudomonadota</taxon>
        <taxon>Alphaproteobacteria</taxon>
        <taxon>Rhodobacterales</taxon>
        <taxon>Paracoccaceae</taxon>
        <taxon>Paracoccus</taxon>
    </lineage>
</organism>
<dbReference type="Proteomes" id="UP000234882">
    <property type="component" value="Chromosome"/>
</dbReference>
<dbReference type="InterPro" id="IPR013785">
    <property type="entry name" value="Aldolase_TIM"/>
</dbReference>
<name>A0A2K9MCK1_9RHOB</name>
<keyword evidence="5" id="KW-1185">Reference proteome</keyword>
<dbReference type="CDD" id="cd00564">
    <property type="entry name" value="TMP_TenI"/>
    <property type="match status" value="1"/>
</dbReference>
<dbReference type="InterPro" id="IPR036206">
    <property type="entry name" value="ThiamineP_synth_sf"/>
</dbReference>
<comment type="pathway">
    <text evidence="1">Cofactor biosynthesis; thiamine diphosphate biosynthesis.</text>
</comment>
<protein>
    <submittedName>
        <fullName evidence="4">Thiamine phosphate synthase</fullName>
    </submittedName>
</protein>
<evidence type="ECO:0000313" key="4">
    <source>
        <dbReference type="EMBL" id="AUM73371.1"/>
    </source>
</evidence>
<dbReference type="GO" id="GO:0004789">
    <property type="term" value="F:thiamine-phosphate diphosphorylase activity"/>
    <property type="evidence" value="ECO:0007669"/>
    <property type="project" value="TreeGrafter"/>
</dbReference>
<dbReference type="RefSeq" id="WP_101498755.1">
    <property type="nucleotide sequence ID" value="NZ_CP025583.1"/>
</dbReference>
<accession>A0A2K9MCK1</accession>
<dbReference type="InterPro" id="IPR022998">
    <property type="entry name" value="ThiamineP_synth_TenI"/>
</dbReference>
<keyword evidence="2" id="KW-0784">Thiamine biosynthesis</keyword>
<dbReference type="PANTHER" id="PTHR20857:SF15">
    <property type="entry name" value="THIAMINE-PHOSPHATE SYNTHASE"/>
    <property type="match status" value="1"/>
</dbReference>
<evidence type="ECO:0000313" key="5">
    <source>
        <dbReference type="Proteomes" id="UP000234882"/>
    </source>
</evidence>
<sequence length="212" mass="22332">MTQQPDTPASPDAATAPQLYLIAPVGAVPGAIAPLLAEIVERFRPACIRIPGAGDEDRLGRVADVIRDIAHAYDIAVVIDDHIQLAQKHGLDGVHLTTGAKQVRYARKELGADAIVGAFCGASRHEGLSAAEAGADYVSFGPAGETGLGDGETAPLDLFEWWSEMIEVPVVAEGGLDPALIATLSRMTDFLAIGPEIWGDETPSTKLSTLWR</sequence>
<dbReference type="KEGG" id="paru:CYR75_02820"/>
<proteinExistence type="predicted"/>
<dbReference type="Pfam" id="PF02581">
    <property type="entry name" value="TMP-TENI"/>
    <property type="match status" value="1"/>
</dbReference>
<dbReference type="OrthoDB" id="7159061at2"/>
<evidence type="ECO:0000256" key="2">
    <source>
        <dbReference type="ARBA" id="ARBA00022977"/>
    </source>
</evidence>
<evidence type="ECO:0000256" key="1">
    <source>
        <dbReference type="ARBA" id="ARBA00004948"/>
    </source>
</evidence>
<dbReference type="PANTHER" id="PTHR20857">
    <property type="entry name" value="THIAMINE-PHOSPHATE PYROPHOSPHORYLASE"/>
    <property type="match status" value="1"/>
</dbReference>
<evidence type="ECO:0000259" key="3">
    <source>
        <dbReference type="Pfam" id="PF02581"/>
    </source>
</evidence>
<gene>
    <name evidence="4" type="ORF">CYR75_02820</name>
</gene>